<dbReference type="OrthoDB" id="654211at2759"/>
<keyword evidence="4" id="KW-0862">Zinc</keyword>
<dbReference type="InterPro" id="IPR013087">
    <property type="entry name" value="Znf_C2H2_type"/>
</dbReference>
<name>A0A8H6W3M4_MYCCL</name>
<dbReference type="PROSITE" id="PS50157">
    <property type="entry name" value="ZINC_FINGER_C2H2_2"/>
    <property type="match status" value="2"/>
</dbReference>
<dbReference type="FunFam" id="3.30.160.60:FF:000100">
    <property type="entry name" value="Zinc finger 45-like"/>
    <property type="match status" value="1"/>
</dbReference>
<dbReference type="EMBL" id="JACAZE010000015">
    <property type="protein sequence ID" value="KAF7298074.1"/>
    <property type="molecule type" value="Genomic_DNA"/>
</dbReference>
<accession>A0A8H6W3M4</accession>
<evidence type="ECO:0000256" key="5">
    <source>
        <dbReference type="PROSITE-ProRule" id="PRU00042"/>
    </source>
</evidence>
<evidence type="ECO:0000313" key="9">
    <source>
        <dbReference type="Proteomes" id="UP000613580"/>
    </source>
</evidence>
<dbReference type="SUPFAM" id="SSF57667">
    <property type="entry name" value="beta-beta-alpha zinc fingers"/>
    <property type="match status" value="1"/>
</dbReference>
<evidence type="ECO:0000313" key="8">
    <source>
        <dbReference type="EMBL" id="KAF7298074.1"/>
    </source>
</evidence>
<dbReference type="Gene3D" id="3.30.160.60">
    <property type="entry name" value="Classic Zinc Finger"/>
    <property type="match status" value="1"/>
</dbReference>
<feature type="compositionally biased region" description="Basic residues" evidence="6">
    <location>
        <begin position="400"/>
        <end position="413"/>
    </location>
</feature>
<proteinExistence type="predicted"/>
<organism evidence="8 9">
    <name type="scientific">Mycena chlorophos</name>
    <name type="common">Agaric fungus</name>
    <name type="synonym">Agaricus chlorophos</name>
    <dbReference type="NCBI Taxonomy" id="658473"/>
    <lineage>
        <taxon>Eukaryota</taxon>
        <taxon>Fungi</taxon>
        <taxon>Dikarya</taxon>
        <taxon>Basidiomycota</taxon>
        <taxon>Agaricomycotina</taxon>
        <taxon>Agaricomycetes</taxon>
        <taxon>Agaricomycetidae</taxon>
        <taxon>Agaricales</taxon>
        <taxon>Marasmiineae</taxon>
        <taxon>Mycenaceae</taxon>
        <taxon>Mycena</taxon>
    </lineage>
</organism>
<feature type="region of interest" description="Disordered" evidence="6">
    <location>
        <begin position="400"/>
        <end position="425"/>
    </location>
</feature>
<dbReference type="InterPro" id="IPR036236">
    <property type="entry name" value="Znf_C2H2_sf"/>
</dbReference>
<keyword evidence="9" id="KW-1185">Reference proteome</keyword>
<gene>
    <name evidence="8" type="ORF">HMN09_01028700</name>
</gene>
<evidence type="ECO:0000256" key="4">
    <source>
        <dbReference type="ARBA" id="ARBA00022833"/>
    </source>
</evidence>
<evidence type="ECO:0000259" key="7">
    <source>
        <dbReference type="PROSITE" id="PS50157"/>
    </source>
</evidence>
<reference evidence="8" key="1">
    <citation type="submission" date="2020-05" db="EMBL/GenBank/DDBJ databases">
        <title>Mycena genomes resolve the evolution of fungal bioluminescence.</title>
        <authorList>
            <person name="Tsai I.J."/>
        </authorList>
    </citation>
    <scope>NUCLEOTIDE SEQUENCE</scope>
    <source>
        <strain evidence="8">110903Hualien_Pintung</strain>
    </source>
</reference>
<dbReference type="GO" id="GO:0008270">
    <property type="term" value="F:zinc ion binding"/>
    <property type="evidence" value="ECO:0007669"/>
    <property type="project" value="UniProtKB-KW"/>
</dbReference>
<keyword evidence="3 5" id="KW-0863">Zinc-finger</keyword>
<evidence type="ECO:0000256" key="6">
    <source>
        <dbReference type="SAM" id="MobiDB-lite"/>
    </source>
</evidence>
<dbReference type="Pfam" id="PF00096">
    <property type="entry name" value="zf-C2H2"/>
    <property type="match status" value="2"/>
</dbReference>
<dbReference type="AlphaFoldDB" id="A0A8H6W3M4"/>
<sequence>MEAAHTMAPDAHFVGYDELADILAGVSLSKASLWSREDDPNDQPIGPELYNAQARLQMPFTLLHGRDPDTKERKLVPLSPTDPLSQVPMSAFGRTTDEVFADFPQPKLADIINYALHDSPPHSPALSPETLPEDYDSDDDEPLRFYIDVEPELFHPVQYYGPVHPSTLPSYPPQPHSALSAMISAFSHVSEGLSSGFRDEQSMEYPHFDPNAIQPPSFNTEPPPFLSAYREAPPPPTSSSDVPELTFSLVQTDEDRPRPLNDLENGSPYTPSHSYGGSPVSSNLVTTPEGSESPPASGVRVVLPNEEDPVPAEVTASSGRRLLTVVTLEEAGPPKPPKKLKELQKFACPHCPKRFTRKNGLDRHMETAGIHRAKDAVDLTVICSICGEALARKDSLARHQKKKACRKRAHRHRDNFGQIPLDAEG</sequence>
<protein>
    <submittedName>
        <fullName evidence="8">C2H2 transcriptional factor</fullName>
    </submittedName>
</protein>
<feature type="domain" description="C2H2-type" evidence="7">
    <location>
        <begin position="381"/>
        <end position="415"/>
    </location>
</feature>
<evidence type="ECO:0000256" key="3">
    <source>
        <dbReference type="ARBA" id="ARBA00022771"/>
    </source>
</evidence>
<dbReference type="Proteomes" id="UP000613580">
    <property type="component" value="Unassembled WGS sequence"/>
</dbReference>
<feature type="region of interest" description="Disordered" evidence="6">
    <location>
        <begin position="210"/>
        <end position="304"/>
    </location>
</feature>
<comment type="caution">
    <text evidence="8">The sequence shown here is derived from an EMBL/GenBank/DDBJ whole genome shotgun (WGS) entry which is preliminary data.</text>
</comment>
<feature type="compositionally biased region" description="Polar residues" evidence="6">
    <location>
        <begin position="267"/>
        <end position="290"/>
    </location>
</feature>
<keyword evidence="1" id="KW-0479">Metal-binding</keyword>
<dbReference type="SMART" id="SM00355">
    <property type="entry name" value="ZnF_C2H2"/>
    <property type="match status" value="2"/>
</dbReference>
<keyword evidence="2" id="KW-0677">Repeat</keyword>
<feature type="region of interest" description="Disordered" evidence="6">
    <location>
        <begin position="119"/>
        <end position="138"/>
    </location>
</feature>
<evidence type="ECO:0000256" key="1">
    <source>
        <dbReference type="ARBA" id="ARBA00022723"/>
    </source>
</evidence>
<evidence type="ECO:0000256" key="2">
    <source>
        <dbReference type="ARBA" id="ARBA00022737"/>
    </source>
</evidence>
<feature type="domain" description="C2H2-type" evidence="7">
    <location>
        <begin position="346"/>
        <end position="376"/>
    </location>
</feature>